<organism evidence="2 3">
    <name type="scientific">Lacibacter sediminis</name>
    <dbReference type="NCBI Taxonomy" id="2760713"/>
    <lineage>
        <taxon>Bacteria</taxon>
        <taxon>Pseudomonadati</taxon>
        <taxon>Bacteroidota</taxon>
        <taxon>Chitinophagia</taxon>
        <taxon>Chitinophagales</taxon>
        <taxon>Chitinophagaceae</taxon>
        <taxon>Lacibacter</taxon>
    </lineage>
</organism>
<sequence>MKPGFITLVMLCFFLLLHTVAFTQHTADKKRLNFYISVRTKKIDPASQSTQLQARWQYLFRKKEFYCMFVGSSEEMTRRIKKVLSEKNAMIGNIWFDSHGHFSRRKALFEIGKDEFNAETIKDSNHTASLRELAAYCDDNTVVAIGSCYGGATYTLPAIENFPEQRMNGDTLMINLGRLLSNATVFGCESFVMTRPGLFYSGYSMAGNPGRKKFKDPIYQPVWEQLGNWNCYNGKTGQFYRVNTVSLRRNGTIYTKGENYLNLAKKRDRTIRKISSFKKGNYNIAYLYQQ</sequence>
<reference evidence="3" key="1">
    <citation type="submission" date="2020-08" db="EMBL/GenBank/DDBJ databases">
        <title>Lacibacter sp. S13-6-6 genome sequencing.</title>
        <authorList>
            <person name="Jin L."/>
        </authorList>
    </citation>
    <scope>NUCLEOTIDE SEQUENCE [LARGE SCALE GENOMIC DNA]</scope>
    <source>
        <strain evidence="3">S13-6-6</strain>
    </source>
</reference>
<dbReference type="KEGG" id="lacs:H4075_00420"/>
<dbReference type="Proteomes" id="UP000515344">
    <property type="component" value="Chromosome"/>
</dbReference>
<evidence type="ECO:0000256" key="1">
    <source>
        <dbReference type="SAM" id="SignalP"/>
    </source>
</evidence>
<proteinExistence type="predicted"/>
<dbReference type="EMBL" id="CP060007">
    <property type="protein sequence ID" value="QNA44695.1"/>
    <property type="molecule type" value="Genomic_DNA"/>
</dbReference>
<gene>
    <name evidence="2" type="ORF">H4075_00420</name>
</gene>
<feature type="chain" id="PRO_5028955425" evidence="1">
    <location>
        <begin position="24"/>
        <end position="290"/>
    </location>
</feature>
<keyword evidence="1" id="KW-0732">Signal</keyword>
<name>A0A7G5XGU2_9BACT</name>
<protein>
    <submittedName>
        <fullName evidence="2">Uncharacterized protein</fullName>
    </submittedName>
</protein>
<accession>A0A7G5XGU2</accession>
<feature type="signal peptide" evidence="1">
    <location>
        <begin position="1"/>
        <end position="23"/>
    </location>
</feature>
<evidence type="ECO:0000313" key="2">
    <source>
        <dbReference type="EMBL" id="QNA44695.1"/>
    </source>
</evidence>
<keyword evidence="3" id="KW-1185">Reference proteome</keyword>
<dbReference type="RefSeq" id="WP_182803105.1">
    <property type="nucleotide sequence ID" value="NZ_CP060007.1"/>
</dbReference>
<evidence type="ECO:0000313" key="3">
    <source>
        <dbReference type="Proteomes" id="UP000515344"/>
    </source>
</evidence>
<dbReference type="AlphaFoldDB" id="A0A7G5XGU2"/>